<protein>
    <submittedName>
        <fullName evidence="2">Uncharacterized protein</fullName>
    </submittedName>
</protein>
<evidence type="ECO:0000313" key="3">
    <source>
        <dbReference type="Proteomes" id="UP000272560"/>
    </source>
</evidence>
<dbReference type="EMBL" id="QZVT01000026">
    <property type="protein sequence ID" value="RJT74113.1"/>
    <property type="molecule type" value="Genomic_DNA"/>
</dbReference>
<comment type="caution">
    <text evidence="2">The sequence shown here is derived from an EMBL/GenBank/DDBJ whole genome shotgun (WGS) entry which is preliminary data.</text>
</comment>
<feature type="transmembrane region" description="Helical" evidence="1">
    <location>
        <begin position="30"/>
        <end position="52"/>
    </location>
</feature>
<sequence length="133" mass="14715">MGVWLFLVFLRMLRIMVAVTVLGRVSLRRWWGLWCVGVLGLLVENCIVDASIFKNKEAISMNNLVPDVCSGLVFSICFLILSGQVFKGTRWMPWHQEPKKDVGICDKPGGVDNRTLIPGCPNGETPPGARVTG</sequence>
<dbReference type="Proteomes" id="UP000272560">
    <property type="component" value="Unassembled WGS sequence"/>
</dbReference>
<name>A0A3A5M201_9MICC</name>
<organism evidence="2 3">
    <name type="scientific">Arthrobacter cheniae</name>
    <dbReference type="NCBI Taxonomy" id="1258888"/>
    <lineage>
        <taxon>Bacteria</taxon>
        <taxon>Bacillati</taxon>
        <taxon>Actinomycetota</taxon>
        <taxon>Actinomycetes</taxon>
        <taxon>Micrococcales</taxon>
        <taxon>Micrococcaceae</taxon>
        <taxon>Arthrobacter</taxon>
    </lineage>
</organism>
<feature type="transmembrane region" description="Helical" evidence="1">
    <location>
        <begin position="64"/>
        <end position="86"/>
    </location>
</feature>
<keyword evidence="3" id="KW-1185">Reference proteome</keyword>
<keyword evidence="1" id="KW-1133">Transmembrane helix</keyword>
<gene>
    <name evidence="2" type="ORF">D6T63_18760</name>
</gene>
<evidence type="ECO:0000256" key="1">
    <source>
        <dbReference type="SAM" id="Phobius"/>
    </source>
</evidence>
<keyword evidence="1" id="KW-0812">Transmembrane</keyword>
<accession>A0A3A5M201</accession>
<proteinExistence type="predicted"/>
<keyword evidence="1" id="KW-0472">Membrane</keyword>
<reference evidence="2 3" key="1">
    <citation type="submission" date="2018-09" db="EMBL/GenBank/DDBJ databases">
        <title>Novel species of Arthrobacter.</title>
        <authorList>
            <person name="Liu Q."/>
            <person name="Xin Y.-H."/>
        </authorList>
    </citation>
    <scope>NUCLEOTIDE SEQUENCE [LARGE SCALE GENOMIC DNA]</scope>
    <source>
        <strain evidence="2 3">Hz2</strain>
    </source>
</reference>
<dbReference type="AlphaFoldDB" id="A0A3A5M201"/>
<evidence type="ECO:0000313" key="2">
    <source>
        <dbReference type="EMBL" id="RJT74113.1"/>
    </source>
</evidence>
<feature type="transmembrane region" description="Helical" evidence="1">
    <location>
        <begin position="6"/>
        <end position="23"/>
    </location>
</feature>